<dbReference type="PANTHER" id="PTHR34952:SF2">
    <property type="entry name" value="OS05G0113500 PROTEIN"/>
    <property type="match status" value="1"/>
</dbReference>
<feature type="compositionally biased region" description="Basic residues" evidence="1">
    <location>
        <begin position="243"/>
        <end position="259"/>
    </location>
</feature>
<dbReference type="Proteomes" id="UP001291623">
    <property type="component" value="Unassembled WGS sequence"/>
</dbReference>
<evidence type="ECO:0000256" key="1">
    <source>
        <dbReference type="SAM" id="MobiDB-lite"/>
    </source>
</evidence>
<organism evidence="2 3">
    <name type="scientific">Anisodus tanguticus</name>
    <dbReference type="NCBI Taxonomy" id="243964"/>
    <lineage>
        <taxon>Eukaryota</taxon>
        <taxon>Viridiplantae</taxon>
        <taxon>Streptophyta</taxon>
        <taxon>Embryophyta</taxon>
        <taxon>Tracheophyta</taxon>
        <taxon>Spermatophyta</taxon>
        <taxon>Magnoliopsida</taxon>
        <taxon>eudicotyledons</taxon>
        <taxon>Gunneridae</taxon>
        <taxon>Pentapetalae</taxon>
        <taxon>asterids</taxon>
        <taxon>lamiids</taxon>
        <taxon>Solanales</taxon>
        <taxon>Solanaceae</taxon>
        <taxon>Solanoideae</taxon>
        <taxon>Hyoscyameae</taxon>
        <taxon>Anisodus</taxon>
    </lineage>
</organism>
<reference evidence="2" key="1">
    <citation type="submission" date="2023-12" db="EMBL/GenBank/DDBJ databases">
        <title>Genome assembly of Anisodus tanguticus.</title>
        <authorList>
            <person name="Wang Y.-J."/>
        </authorList>
    </citation>
    <scope>NUCLEOTIDE SEQUENCE</scope>
    <source>
        <strain evidence="2">KB-2021</strain>
        <tissue evidence="2">Leaf</tissue>
    </source>
</reference>
<comment type="caution">
    <text evidence="2">The sequence shown here is derived from an EMBL/GenBank/DDBJ whole genome shotgun (WGS) entry which is preliminary data.</text>
</comment>
<keyword evidence="3" id="KW-1185">Reference proteome</keyword>
<feature type="compositionally biased region" description="Polar residues" evidence="1">
    <location>
        <begin position="268"/>
        <end position="285"/>
    </location>
</feature>
<proteinExistence type="predicted"/>
<dbReference type="EMBL" id="JAVYJV010000017">
    <property type="protein sequence ID" value="KAK4349092.1"/>
    <property type="molecule type" value="Genomic_DNA"/>
</dbReference>
<sequence>MAVCSVNYKLDSESISCFCESSKETLGCASGYPGVPFVNDLGHHFSESLNIEDGKDLIYKEDSNTLEEDGCEDNHANDADTSITDSEKCLIKSARFPCSGMSIPPAELVYGRKEHEVDAKSTDLPCSRSISLPFLQRRIFEPWACEVCCFIQLYPLYLLLVCSPFLLLLTASKLVSAIKGSREKQGKPPKKLAVTWAPDVYDPIPTAVSHVPSKVQRHRSDNRKNGKYKQKSNSKSSGGSKGKDKKQGRKHGGSTKRSYHPLDDNHVMSCSSFHSPEDNTTAHSSGLQAGAVDYDDIGSALDPFCGSSFLKKSVTKLHFPVAEAS</sequence>
<evidence type="ECO:0000313" key="2">
    <source>
        <dbReference type="EMBL" id="KAK4349092.1"/>
    </source>
</evidence>
<feature type="region of interest" description="Disordered" evidence="1">
    <location>
        <begin position="207"/>
        <end position="285"/>
    </location>
</feature>
<dbReference type="AlphaFoldDB" id="A0AAE1RE22"/>
<dbReference type="PANTHER" id="PTHR34952">
    <property type="entry name" value="OS05G0113500 PROTEIN"/>
    <property type="match status" value="1"/>
</dbReference>
<accession>A0AAE1RE22</accession>
<protein>
    <submittedName>
        <fullName evidence="2">Uncharacterized protein</fullName>
    </submittedName>
</protein>
<gene>
    <name evidence="2" type="ORF">RND71_031847</name>
</gene>
<evidence type="ECO:0000313" key="3">
    <source>
        <dbReference type="Proteomes" id="UP001291623"/>
    </source>
</evidence>
<name>A0AAE1RE22_9SOLA</name>